<dbReference type="AlphaFoldDB" id="A0A1F5YX85"/>
<evidence type="ECO:0000313" key="1">
    <source>
        <dbReference type="EMBL" id="OGG04808.1"/>
    </source>
</evidence>
<dbReference type="Proteomes" id="UP000178448">
    <property type="component" value="Unassembled WGS sequence"/>
</dbReference>
<protein>
    <submittedName>
        <fullName evidence="1">Uncharacterized protein</fullName>
    </submittedName>
</protein>
<dbReference type="EMBL" id="MFJD01000001">
    <property type="protein sequence ID" value="OGG04808.1"/>
    <property type="molecule type" value="Genomic_DNA"/>
</dbReference>
<organism evidence="1 2">
    <name type="scientific">Candidatus Gottesmanbacteria bacterium RBG_16_52_11</name>
    <dbReference type="NCBI Taxonomy" id="1798374"/>
    <lineage>
        <taxon>Bacteria</taxon>
        <taxon>Candidatus Gottesmaniibacteriota</taxon>
    </lineage>
</organism>
<sequence>MSRRKKFLLGILIFVLAAYVVYAVLGKPPVTIAKMRFVTGPESPIGSLMVKADVKTAELVITTNGTVTLTGGGKLLSQVSYNPQTLQNSLDLGLRIAVPQQFRLITRPLIWLVKTNIAVGGAFFYYVIPLRATVTYTLS</sequence>
<proteinExistence type="predicted"/>
<comment type="caution">
    <text evidence="1">The sequence shown here is derived from an EMBL/GenBank/DDBJ whole genome shotgun (WGS) entry which is preliminary data.</text>
</comment>
<dbReference type="STRING" id="1798374.A2Z33_05865"/>
<evidence type="ECO:0000313" key="2">
    <source>
        <dbReference type="Proteomes" id="UP000178448"/>
    </source>
</evidence>
<accession>A0A1F5YX85</accession>
<gene>
    <name evidence="1" type="ORF">A2Z33_05865</name>
</gene>
<name>A0A1F5YX85_9BACT</name>
<reference evidence="1 2" key="1">
    <citation type="journal article" date="2016" name="Nat. Commun.">
        <title>Thousands of microbial genomes shed light on interconnected biogeochemical processes in an aquifer system.</title>
        <authorList>
            <person name="Anantharaman K."/>
            <person name="Brown C.T."/>
            <person name="Hug L.A."/>
            <person name="Sharon I."/>
            <person name="Castelle C.J."/>
            <person name="Probst A.J."/>
            <person name="Thomas B.C."/>
            <person name="Singh A."/>
            <person name="Wilkins M.J."/>
            <person name="Karaoz U."/>
            <person name="Brodie E.L."/>
            <person name="Williams K.H."/>
            <person name="Hubbard S.S."/>
            <person name="Banfield J.F."/>
        </authorList>
    </citation>
    <scope>NUCLEOTIDE SEQUENCE [LARGE SCALE GENOMIC DNA]</scope>
</reference>